<dbReference type="EMBL" id="CM047587">
    <property type="protein sequence ID" value="KAI9907110.1"/>
    <property type="molecule type" value="Genomic_DNA"/>
</dbReference>
<dbReference type="Proteomes" id="UP001163321">
    <property type="component" value="Chromosome 8"/>
</dbReference>
<reference evidence="1 2" key="1">
    <citation type="journal article" date="2022" name="bioRxiv">
        <title>The genome of the oomycete Peronosclerospora sorghi, a cosmopolitan pathogen of maize and sorghum, is inflated with dispersed pseudogenes.</title>
        <authorList>
            <person name="Fletcher K."/>
            <person name="Martin F."/>
            <person name="Isakeit T."/>
            <person name="Cavanaugh K."/>
            <person name="Magill C."/>
            <person name="Michelmore R."/>
        </authorList>
    </citation>
    <scope>NUCLEOTIDE SEQUENCE [LARGE SCALE GENOMIC DNA]</scope>
    <source>
        <strain evidence="1">P6</strain>
    </source>
</reference>
<organism evidence="1 2">
    <name type="scientific">Peronosclerospora sorghi</name>
    <dbReference type="NCBI Taxonomy" id="230839"/>
    <lineage>
        <taxon>Eukaryota</taxon>
        <taxon>Sar</taxon>
        <taxon>Stramenopiles</taxon>
        <taxon>Oomycota</taxon>
        <taxon>Peronosporomycetes</taxon>
        <taxon>Peronosporales</taxon>
        <taxon>Peronosporaceae</taxon>
        <taxon>Peronosclerospora</taxon>
    </lineage>
</organism>
<accession>A0ACC0VL80</accession>
<keyword evidence="2" id="KW-1185">Reference proteome</keyword>
<protein>
    <submittedName>
        <fullName evidence="1">Uncharacterized protein</fullName>
    </submittedName>
</protein>
<proteinExistence type="predicted"/>
<evidence type="ECO:0000313" key="1">
    <source>
        <dbReference type="EMBL" id="KAI9907110.1"/>
    </source>
</evidence>
<comment type="caution">
    <text evidence="1">The sequence shown here is derived from an EMBL/GenBank/DDBJ whole genome shotgun (WGS) entry which is preliminary data.</text>
</comment>
<sequence length="200" mass="22799">MLFEDFEQRWGEKKQDLTKLSDTIALAEALDPRTKPTASNGSVAKRYAGPGGEERPNDADQEKQGVANKNGKRRRREKDVSSSDSKRQKIKGKKRKSQKEIESALDTDLIWKAAESEVSIQTSNSSRSLESDRLQLIRHQIAGKVSLFKKQVKGIHRSKDPMQWWALQAHVFPNIARLAGVHFVFQPHLHRRSDHFHKPG</sequence>
<name>A0ACC0VL80_9STRA</name>
<gene>
    <name evidence="1" type="ORF">PsorP6_016364</name>
</gene>
<evidence type="ECO:0000313" key="2">
    <source>
        <dbReference type="Proteomes" id="UP001163321"/>
    </source>
</evidence>